<dbReference type="Pfam" id="PF07730">
    <property type="entry name" value="HisKA_3"/>
    <property type="match status" value="1"/>
</dbReference>
<dbReference type="EMBL" id="SDMR01000001">
    <property type="protein sequence ID" value="TBT96174.1"/>
    <property type="molecule type" value="Genomic_DNA"/>
</dbReference>
<feature type="transmembrane region" description="Helical" evidence="9">
    <location>
        <begin position="67"/>
        <end position="83"/>
    </location>
</feature>
<comment type="catalytic activity">
    <reaction evidence="1">
        <text>ATP + protein L-histidine = ADP + protein N-phospho-L-histidine.</text>
        <dbReference type="EC" id="2.7.13.3"/>
    </reaction>
</comment>
<feature type="transmembrane region" description="Helical" evidence="9">
    <location>
        <begin position="113"/>
        <end position="130"/>
    </location>
</feature>
<keyword evidence="9" id="KW-0812">Transmembrane</keyword>
<dbReference type="InterPro" id="IPR003594">
    <property type="entry name" value="HATPase_dom"/>
</dbReference>
<keyword evidence="12" id="KW-1185">Reference proteome</keyword>
<dbReference type="InterPro" id="IPR036890">
    <property type="entry name" value="HATPase_C_sf"/>
</dbReference>
<keyword evidence="9" id="KW-1133">Transmembrane helix</keyword>
<keyword evidence="8" id="KW-0902">Two-component regulatory system</keyword>
<dbReference type="PANTHER" id="PTHR24421:SF10">
    <property type="entry name" value="NITRATE_NITRITE SENSOR PROTEIN NARQ"/>
    <property type="match status" value="1"/>
</dbReference>
<dbReference type="GO" id="GO:0046983">
    <property type="term" value="F:protein dimerization activity"/>
    <property type="evidence" value="ECO:0007669"/>
    <property type="project" value="InterPro"/>
</dbReference>
<evidence type="ECO:0000256" key="6">
    <source>
        <dbReference type="ARBA" id="ARBA00022777"/>
    </source>
</evidence>
<keyword evidence="4" id="KW-0808">Transferase</keyword>
<gene>
    <name evidence="11" type="ORF">ET996_00420</name>
</gene>
<evidence type="ECO:0000256" key="1">
    <source>
        <dbReference type="ARBA" id="ARBA00000085"/>
    </source>
</evidence>
<dbReference type="Gene3D" id="1.20.5.1930">
    <property type="match status" value="1"/>
</dbReference>
<name>A0A4Q9KNW1_PROTD</name>
<evidence type="ECO:0000256" key="7">
    <source>
        <dbReference type="ARBA" id="ARBA00022840"/>
    </source>
</evidence>
<accession>A0A4Q9KNW1</accession>
<dbReference type="EC" id="2.7.13.3" evidence="2"/>
<keyword evidence="7" id="KW-0067">ATP-binding</keyword>
<keyword evidence="9" id="KW-0472">Membrane</keyword>
<dbReference type="Pfam" id="PF23539">
    <property type="entry name" value="DUF7134"/>
    <property type="match status" value="1"/>
</dbReference>
<evidence type="ECO:0000256" key="8">
    <source>
        <dbReference type="ARBA" id="ARBA00023012"/>
    </source>
</evidence>
<evidence type="ECO:0000256" key="5">
    <source>
        <dbReference type="ARBA" id="ARBA00022741"/>
    </source>
</evidence>
<comment type="caution">
    <text evidence="11">The sequence shown here is derived from an EMBL/GenBank/DDBJ whole genome shotgun (WGS) entry which is preliminary data.</text>
</comment>
<dbReference type="CDD" id="cd16917">
    <property type="entry name" value="HATPase_UhpB-NarQ-NarX-like"/>
    <property type="match status" value="1"/>
</dbReference>
<keyword evidence="5" id="KW-0547">Nucleotide-binding</keyword>
<feature type="domain" description="Histidine kinase/HSP90-like ATPase" evidence="10">
    <location>
        <begin position="309"/>
        <end position="403"/>
    </location>
</feature>
<evidence type="ECO:0000256" key="4">
    <source>
        <dbReference type="ARBA" id="ARBA00022679"/>
    </source>
</evidence>
<evidence type="ECO:0000313" key="12">
    <source>
        <dbReference type="Proteomes" id="UP000291933"/>
    </source>
</evidence>
<evidence type="ECO:0000256" key="3">
    <source>
        <dbReference type="ARBA" id="ARBA00022553"/>
    </source>
</evidence>
<dbReference type="Gene3D" id="3.30.565.10">
    <property type="entry name" value="Histidine kinase-like ATPase, C-terminal domain"/>
    <property type="match status" value="1"/>
</dbReference>
<dbReference type="GO" id="GO:0016020">
    <property type="term" value="C:membrane"/>
    <property type="evidence" value="ECO:0007669"/>
    <property type="project" value="InterPro"/>
</dbReference>
<evidence type="ECO:0000313" key="11">
    <source>
        <dbReference type="EMBL" id="TBT96174.1"/>
    </source>
</evidence>
<dbReference type="InterPro" id="IPR055558">
    <property type="entry name" value="DUF7134"/>
</dbReference>
<dbReference type="RefSeq" id="WP_131170587.1">
    <property type="nucleotide sequence ID" value="NZ_FXTL01000001.1"/>
</dbReference>
<evidence type="ECO:0000256" key="2">
    <source>
        <dbReference type="ARBA" id="ARBA00012438"/>
    </source>
</evidence>
<dbReference type="PANTHER" id="PTHR24421">
    <property type="entry name" value="NITRATE/NITRITE SENSOR PROTEIN NARX-RELATED"/>
    <property type="match status" value="1"/>
</dbReference>
<keyword evidence="6 11" id="KW-0418">Kinase</keyword>
<dbReference type="InterPro" id="IPR011712">
    <property type="entry name" value="Sig_transdc_His_kin_sub3_dim/P"/>
</dbReference>
<dbReference type="Proteomes" id="UP000291933">
    <property type="component" value="Unassembled WGS sequence"/>
</dbReference>
<organism evidence="11 12">
    <name type="scientific">Propioniciclava tarda</name>
    <dbReference type="NCBI Taxonomy" id="433330"/>
    <lineage>
        <taxon>Bacteria</taxon>
        <taxon>Bacillati</taxon>
        <taxon>Actinomycetota</taxon>
        <taxon>Actinomycetes</taxon>
        <taxon>Propionibacteriales</taxon>
        <taxon>Propionibacteriaceae</taxon>
        <taxon>Propioniciclava</taxon>
    </lineage>
</organism>
<evidence type="ECO:0000256" key="9">
    <source>
        <dbReference type="SAM" id="Phobius"/>
    </source>
</evidence>
<dbReference type="GO" id="GO:0000155">
    <property type="term" value="F:phosphorelay sensor kinase activity"/>
    <property type="evidence" value="ECO:0007669"/>
    <property type="project" value="InterPro"/>
</dbReference>
<feature type="transmembrane region" description="Helical" evidence="9">
    <location>
        <begin position="145"/>
        <end position="165"/>
    </location>
</feature>
<protein>
    <recommendedName>
        <fullName evidence="2">histidine kinase</fullName>
        <ecNumber evidence="2">2.7.13.3</ecNumber>
    </recommendedName>
</protein>
<proteinExistence type="predicted"/>
<dbReference type="Pfam" id="PF02518">
    <property type="entry name" value="HATPase_c"/>
    <property type="match status" value="1"/>
</dbReference>
<reference evidence="11 12" key="1">
    <citation type="submission" date="2019-01" db="EMBL/GenBank/DDBJ databases">
        <title>Lactibacter flavus gen. nov., sp. nov., a novel bacterium of the family Propionibacteriaceae isolated from raw milk and dairy products.</title>
        <authorList>
            <person name="Huptas C."/>
            <person name="Wenning M."/>
            <person name="Breitenwieser F."/>
            <person name="Doll E."/>
            <person name="Von Neubeck M."/>
            <person name="Busse H.-J."/>
            <person name="Scherer S."/>
        </authorList>
    </citation>
    <scope>NUCLEOTIDE SEQUENCE [LARGE SCALE GENOMIC DNA]</scope>
    <source>
        <strain evidence="11 12">DSM 22130</strain>
    </source>
</reference>
<evidence type="ECO:0000259" key="10">
    <source>
        <dbReference type="SMART" id="SM00387"/>
    </source>
</evidence>
<dbReference type="GO" id="GO:0005524">
    <property type="term" value="F:ATP binding"/>
    <property type="evidence" value="ECO:0007669"/>
    <property type="project" value="UniProtKB-KW"/>
</dbReference>
<dbReference type="SUPFAM" id="SSF55874">
    <property type="entry name" value="ATPase domain of HSP90 chaperone/DNA topoisomerase II/histidine kinase"/>
    <property type="match status" value="1"/>
</dbReference>
<dbReference type="SMART" id="SM00387">
    <property type="entry name" value="HATPase_c"/>
    <property type="match status" value="1"/>
</dbReference>
<sequence>MQFKEVLYPPGATRRDWVVDVTLAATGIIGQLASNLVLGYPYYPRTPWELFVCLAMLGSLVLRRHSPLLTLGLVTVFSIAHLSTMNRPTFSLVAVPIVAYAVARWVPGLITRSVLIIGAIGSFVGPYRWFLDRGGYLDQPARGDMLFFTFACLCFGAVATPYVIGRRGAEGEDAREREREGERERFARAAREREQQARLAEASTRAQIARELHDVVAHSLAIMIVQAEGGRASARKNPDAAAQALDTIAGVGRESLTEMRRIVGVLRGATDGADLAPAPTLAGLAELVQRTSDRVTLVTSGTPSGLSPALELTVYRVVQEALTNVLKHTGPDAHARVDLAYESTRVVVEITDDGRPGATASEPGGNGLRGMRERVAAMGGVLTAGPRLDADGFRVRAEIPVNATLREEERP</sequence>
<dbReference type="OrthoDB" id="227596at2"/>
<feature type="transmembrane region" description="Helical" evidence="9">
    <location>
        <begin position="21"/>
        <end position="40"/>
    </location>
</feature>
<keyword evidence="3" id="KW-0597">Phosphoprotein</keyword>
<dbReference type="AlphaFoldDB" id="A0A4Q9KNW1"/>
<dbReference type="InterPro" id="IPR050482">
    <property type="entry name" value="Sensor_HK_TwoCompSys"/>
</dbReference>